<dbReference type="PANTHER" id="PTHR10827:SF98">
    <property type="entry name" value="45 KDA CALCIUM-BINDING PROTEIN"/>
    <property type="match status" value="1"/>
</dbReference>
<dbReference type="PROSITE" id="PS00018">
    <property type="entry name" value="EF_HAND_1"/>
    <property type="match status" value="2"/>
</dbReference>
<evidence type="ECO:0000313" key="6">
    <source>
        <dbReference type="Proteomes" id="UP001642464"/>
    </source>
</evidence>
<evidence type="ECO:0000256" key="2">
    <source>
        <dbReference type="ARBA" id="ARBA00022737"/>
    </source>
</evidence>
<keyword evidence="6" id="KW-1185">Reference proteome</keyword>
<dbReference type="Gene3D" id="1.10.238.10">
    <property type="entry name" value="EF-hand"/>
    <property type="match status" value="2"/>
</dbReference>
<dbReference type="Proteomes" id="UP001642464">
    <property type="component" value="Unassembled WGS sequence"/>
</dbReference>
<feature type="domain" description="EF-hand" evidence="4">
    <location>
        <begin position="173"/>
        <end position="208"/>
    </location>
</feature>
<feature type="domain" description="EF-hand" evidence="4">
    <location>
        <begin position="68"/>
        <end position="103"/>
    </location>
</feature>
<evidence type="ECO:0000256" key="3">
    <source>
        <dbReference type="ARBA" id="ARBA00022837"/>
    </source>
</evidence>
<keyword evidence="2" id="KW-0677">Repeat</keyword>
<evidence type="ECO:0000259" key="4">
    <source>
        <dbReference type="PROSITE" id="PS50222"/>
    </source>
</evidence>
<evidence type="ECO:0000313" key="5">
    <source>
        <dbReference type="EMBL" id="CAK9021394.1"/>
    </source>
</evidence>
<comment type="caution">
    <text evidence="5">The sequence shown here is derived from an EMBL/GenBank/DDBJ whole genome shotgun (WGS) entry which is preliminary data.</text>
</comment>
<keyword evidence="3" id="KW-0106">Calcium</keyword>
<keyword evidence="5" id="KW-0966">Cell projection</keyword>
<protein>
    <submittedName>
        <fullName evidence="5">Flagellar calcium-binding protein</fullName>
    </submittedName>
</protein>
<dbReference type="PANTHER" id="PTHR10827">
    <property type="entry name" value="RETICULOCALBIN"/>
    <property type="match status" value="1"/>
</dbReference>
<dbReference type="PROSITE" id="PS50222">
    <property type="entry name" value="EF_HAND_2"/>
    <property type="match status" value="2"/>
</dbReference>
<dbReference type="SUPFAM" id="SSF47473">
    <property type="entry name" value="EF-hand"/>
    <property type="match status" value="2"/>
</dbReference>
<reference evidence="5 6" key="1">
    <citation type="submission" date="2024-02" db="EMBL/GenBank/DDBJ databases">
        <authorList>
            <person name="Chen Y."/>
            <person name="Shah S."/>
            <person name="Dougan E. K."/>
            <person name="Thang M."/>
            <person name="Chan C."/>
        </authorList>
    </citation>
    <scope>NUCLEOTIDE SEQUENCE [LARGE SCALE GENOMIC DNA]</scope>
</reference>
<dbReference type="InterPro" id="IPR018247">
    <property type="entry name" value="EF_Hand_1_Ca_BS"/>
</dbReference>
<accession>A0ABP0K477</accession>
<evidence type="ECO:0000256" key="1">
    <source>
        <dbReference type="ARBA" id="ARBA00022723"/>
    </source>
</evidence>
<keyword evidence="5" id="KW-0282">Flagellum</keyword>
<sequence>MPTGGYTMSFVWRRQAVFGSSGVTFPTRGARLANAGMQQMTPRPQINTRGEYEDVENTFKFWVSGSEAGRKLLWSAWEAIDYNGNGLVSLAEIDKWVVESYPKLNNKPALMRAYKSSDLDHNSYVTKREFPVLLRNVIYFNKVWTVFETMDVDADRRLAFPEFRQGLSLLGMTSVVNPRSLFDSLDRNRGGLVLFDEFCRWVASVQCPVDGAVYAPQITMGYNGNGLVSLAEMDGCVTEEFKELNNKPALMRAYKATLRNADGYVHKTDFRVLLRNMFYFNKLYTLYEIVDHDHDRRMDLTEFRSGVSFLGLKLTPSQAFDKHRDQDANGGGMVLFDEFCKWAAAKKLLLGNNYNREDQLVVTLLLDIFRRDIDSSTNAQIAKIIQWVSRSGKREQEGGGEDILWCYFGNMKNIKPPYEGAGDCGQCVLQLPRPVE</sequence>
<dbReference type="EMBL" id="CAXAMM010009780">
    <property type="protein sequence ID" value="CAK9021394.1"/>
    <property type="molecule type" value="Genomic_DNA"/>
</dbReference>
<dbReference type="SMART" id="SM00054">
    <property type="entry name" value="EFh"/>
    <property type="match status" value="5"/>
</dbReference>
<dbReference type="InterPro" id="IPR002048">
    <property type="entry name" value="EF_hand_dom"/>
</dbReference>
<keyword evidence="5" id="KW-0969">Cilium</keyword>
<proteinExistence type="predicted"/>
<gene>
    <name evidence="5" type="ORF">SCF082_LOCUS15330</name>
</gene>
<name>A0ABP0K477_9DINO</name>
<dbReference type="InterPro" id="IPR011992">
    <property type="entry name" value="EF-hand-dom_pair"/>
</dbReference>
<organism evidence="5 6">
    <name type="scientific">Durusdinium trenchii</name>
    <dbReference type="NCBI Taxonomy" id="1381693"/>
    <lineage>
        <taxon>Eukaryota</taxon>
        <taxon>Sar</taxon>
        <taxon>Alveolata</taxon>
        <taxon>Dinophyceae</taxon>
        <taxon>Suessiales</taxon>
        <taxon>Symbiodiniaceae</taxon>
        <taxon>Durusdinium</taxon>
    </lineage>
</organism>
<keyword evidence="1" id="KW-0479">Metal-binding</keyword>